<dbReference type="CDD" id="cd14658">
    <property type="entry name" value="Imelysin-like_IrpA"/>
    <property type="match status" value="1"/>
</dbReference>
<proteinExistence type="predicted"/>
<dbReference type="InterPro" id="IPR034982">
    <property type="entry name" value="Imelysin-like_IrpA"/>
</dbReference>
<evidence type="ECO:0000313" key="4">
    <source>
        <dbReference type="EMBL" id="KAA6335792.1"/>
    </source>
</evidence>
<comment type="subcellular location">
    <subcellularLocation>
        <location evidence="1">Cell envelope</location>
    </subcellularLocation>
</comment>
<gene>
    <name evidence="4" type="ORF">EZS27_016003</name>
</gene>
<dbReference type="Gene3D" id="1.20.1420.20">
    <property type="entry name" value="M75 peptidase, HXXE motif"/>
    <property type="match status" value="1"/>
</dbReference>
<dbReference type="PROSITE" id="PS51257">
    <property type="entry name" value="PROKAR_LIPOPROTEIN"/>
    <property type="match status" value="1"/>
</dbReference>
<evidence type="ECO:0000259" key="3">
    <source>
        <dbReference type="Pfam" id="PF09375"/>
    </source>
</evidence>
<dbReference type="Pfam" id="PF09375">
    <property type="entry name" value="Peptidase_M75"/>
    <property type="match status" value="1"/>
</dbReference>
<reference evidence="4" key="1">
    <citation type="submission" date="2019-03" db="EMBL/GenBank/DDBJ databases">
        <title>Single cell metagenomics reveals metabolic interactions within the superorganism composed of flagellate Streblomastix strix and complex community of Bacteroidetes bacteria on its surface.</title>
        <authorList>
            <person name="Treitli S.C."/>
            <person name="Kolisko M."/>
            <person name="Husnik F."/>
            <person name="Keeling P."/>
            <person name="Hampl V."/>
        </authorList>
    </citation>
    <scope>NUCLEOTIDE SEQUENCE</scope>
    <source>
        <strain evidence="4">STM</strain>
    </source>
</reference>
<name>A0A5J4RQL1_9ZZZZ</name>
<comment type="caution">
    <text evidence="4">The sequence shown here is derived from an EMBL/GenBank/DDBJ whole genome shotgun (WGS) entry which is preliminary data.</text>
</comment>
<keyword evidence="2" id="KW-0732">Signal</keyword>
<dbReference type="GO" id="GO:0030313">
    <property type="term" value="C:cell envelope"/>
    <property type="evidence" value="ECO:0007669"/>
    <property type="project" value="UniProtKB-SubCell"/>
</dbReference>
<dbReference type="InterPro" id="IPR018976">
    <property type="entry name" value="Imelysin-like"/>
</dbReference>
<evidence type="ECO:0000256" key="2">
    <source>
        <dbReference type="ARBA" id="ARBA00022729"/>
    </source>
</evidence>
<dbReference type="InterPro" id="IPR038352">
    <property type="entry name" value="Imelysin_sf"/>
</dbReference>
<accession>A0A5J4RQL1</accession>
<evidence type="ECO:0000256" key="1">
    <source>
        <dbReference type="ARBA" id="ARBA00004196"/>
    </source>
</evidence>
<protein>
    <submittedName>
        <fullName evidence="4">Iron-regulated protein A</fullName>
    </submittedName>
</protein>
<feature type="domain" description="Imelysin-like" evidence="3">
    <location>
        <begin position="83"/>
        <end position="380"/>
    </location>
</feature>
<sequence>MKRIFKYLVLTFLVTVALPLSFTSCNDDDNDIINNDDDVRVAAAVEACADLGTLLSSVAGIIDDNNDELYQSILKEYVNKTVVPTYKELAEAALQMREANETLKTNLTDATMKVASDAWMRARIAWEISEAFLFGPVGENALDIDGHIDSWPLELNEIQKEIAKGGNLTGADAWNKESEVIGFHVTEYLLYREGKTRPVNDLTSAELNYLVAATDALVWDCVLAYVAWVGEESVSSEMKTVFNENPAVVAHLNANPNFKNFADRLTKATGYSSWGAALDEIASGSADIADEVGATKIAQPYADGHVEDVESWYSWHSLDDYQNNIRSIKNAYLGGRSDDSRTEVSLSSYVKKQNPQLDTNIKAKIEDCFTKIAAIGTGGRSFYEVVRDKRDRDK</sequence>
<organism evidence="4">
    <name type="scientific">termite gut metagenome</name>
    <dbReference type="NCBI Taxonomy" id="433724"/>
    <lineage>
        <taxon>unclassified sequences</taxon>
        <taxon>metagenomes</taxon>
        <taxon>organismal metagenomes</taxon>
    </lineage>
</organism>
<dbReference type="AlphaFoldDB" id="A0A5J4RQL1"/>
<dbReference type="EMBL" id="SNRY01000858">
    <property type="protein sequence ID" value="KAA6335792.1"/>
    <property type="molecule type" value="Genomic_DNA"/>
</dbReference>